<keyword evidence="9" id="KW-1185">Reference proteome</keyword>
<dbReference type="GO" id="GO:0009279">
    <property type="term" value="C:cell outer membrane"/>
    <property type="evidence" value="ECO:0007669"/>
    <property type="project" value="UniProtKB-SubCell"/>
</dbReference>
<dbReference type="AlphaFoldDB" id="A0A6N9NIT4"/>
<dbReference type="SUPFAM" id="SSF82171">
    <property type="entry name" value="DPP6 N-terminal domain-like"/>
    <property type="match status" value="1"/>
</dbReference>
<dbReference type="SUPFAM" id="SSF49464">
    <property type="entry name" value="Carboxypeptidase regulatory domain-like"/>
    <property type="match status" value="1"/>
</dbReference>
<dbReference type="InterPro" id="IPR006664">
    <property type="entry name" value="OMP_bac"/>
</dbReference>
<evidence type="ECO:0000256" key="4">
    <source>
        <dbReference type="PROSITE-ProRule" id="PRU00339"/>
    </source>
</evidence>
<dbReference type="Gene3D" id="1.25.40.10">
    <property type="entry name" value="Tetratricopeptide repeat domain"/>
    <property type="match status" value="1"/>
</dbReference>
<feature type="compositionally biased region" description="Low complexity" evidence="6">
    <location>
        <begin position="671"/>
        <end position="683"/>
    </location>
</feature>
<dbReference type="Gene3D" id="3.30.1330.60">
    <property type="entry name" value="OmpA-like domain"/>
    <property type="match status" value="1"/>
</dbReference>
<proteinExistence type="predicted"/>
<evidence type="ECO:0000256" key="5">
    <source>
        <dbReference type="PROSITE-ProRule" id="PRU00473"/>
    </source>
</evidence>
<dbReference type="InterPro" id="IPR011990">
    <property type="entry name" value="TPR-like_helical_dom_sf"/>
</dbReference>
<organism evidence="8 9">
    <name type="scientific">Acidiluteibacter ferrifornacis</name>
    <dbReference type="NCBI Taxonomy" id="2692424"/>
    <lineage>
        <taxon>Bacteria</taxon>
        <taxon>Pseudomonadati</taxon>
        <taxon>Bacteroidota</taxon>
        <taxon>Flavobacteriia</taxon>
        <taxon>Flavobacteriales</taxon>
        <taxon>Cryomorphaceae</taxon>
        <taxon>Acidiluteibacter</taxon>
    </lineage>
</organism>
<keyword evidence="4" id="KW-0802">TPR repeat</keyword>
<dbReference type="PROSITE" id="PS50005">
    <property type="entry name" value="TPR"/>
    <property type="match status" value="1"/>
</dbReference>
<dbReference type="SUPFAM" id="SSF48452">
    <property type="entry name" value="TPR-like"/>
    <property type="match status" value="1"/>
</dbReference>
<evidence type="ECO:0000256" key="2">
    <source>
        <dbReference type="ARBA" id="ARBA00023136"/>
    </source>
</evidence>
<evidence type="ECO:0000256" key="3">
    <source>
        <dbReference type="ARBA" id="ARBA00023237"/>
    </source>
</evidence>
<dbReference type="InterPro" id="IPR008969">
    <property type="entry name" value="CarboxyPept-like_regulatory"/>
</dbReference>
<keyword evidence="3" id="KW-0998">Cell outer membrane</keyword>
<dbReference type="EMBL" id="WWNE01000008">
    <property type="protein sequence ID" value="NBG66588.1"/>
    <property type="molecule type" value="Genomic_DNA"/>
</dbReference>
<dbReference type="InterPro" id="IPR006665">
    <property type="entry name" value="OmpA-like"/>
</dbReference>
<dbReference type="PANTHER" id="PTHR30329:SF21">
    <property type="entry name" value="LIPOPROTEIN YIAD-RELATED"/>
    <property type="match status" value="1"/>
</dbReference>
<feature type="region of interest" description="Disordered" evidence="6">
    <location>
        <begin position="648"/>
        <end position="695"/>
    </location>
</feature>
<keyword evidence="2 5" id="KW-0472">Membrane</keyword>
<feature type="repeat" description="TPR" evidence="4">
    <location>
        <begin position="95"/>
        <end position="128"/>
    </location>
</feature>
<protein>
    <submittedName>
        <fullName evidence="8">OmpA family protein</fullName>
    </submittedName>
</protein>
<dbReference type="Pfam" id="PF07676">
    <property type="entry name" value="PD40"/>
    <property type="match status" value="2"/>
</dbReference>
<comment type="subcellular location">
    <subcellularLocation>
        <location evidence="1">Cell outer membrane</location>
    </subcellularLocation>
</comment>
<dbReference type="Proteomes" id="UP000470771">
    <property type="component" value="Unassembled WGS sequence"/>
</dbReference>
<dbReference type="InterPro" id="IPR036737">
    <property type="entry name" value="OmpA-like_sf"/>
</dbReference>
<gene>
    <name evidence="8" type="ORF">GQN54_10705</name>
</gene>
<dbReference type="Gene3D" id="2.60.40.1120">
    <property type="entry name" value="Carboxypeptidase-like, regulatory domain"/>
    <property type="match status" value="1"/>
</dbReference>
<evidence type="ECO:0000313" key="9">
    <source>
        <dbReference type="Proteomes" id="UP000470771"/>
    </source>
</evidence>
<dbReference type="PROSITE" id="PS51123">
    <property type="entry name" value="OMPA_2"/>
    <property type="match status" value="1"/>
</dbReference>
<accession>A0A6N9NIT4</accession>
<name>A0A6N9NIT4_9FLAO</name>
<dbReference type="InterPro" id="IPR050330">
    <property type="entry name" value="Bact_OuterMem_StrucFunc"/>
</dbReference>
<sequence>MNYNKLVGLFFFAFIFSLNISAQKNFLEEADHALYKEGKYFDAIEMYKKAYTKEKGRDVKAEIIFKIAESYRLSDQAEQAEVWYDKAILARYNNPLSYLHLGEMKMLNGKYDEAIVQFKKYIAEVPEDPRGEQGVKSAQDAQKWKDQPTKYVVEPMSLLNSEGYDFSPTFADKNNEEIIFTSLREGATGSGVSAVTGQSFADLYVSSVDRKGKWSEPKLVEGINTESEEGSAVMNQRRNTIYFTRCMVDKKGYFGCKIYQAKKMGNAFGQEEAIAIGNDSTTIGHPALSSDDKTLIFAADLEGGYGGKDLWYTTLISRSKGWSEPINLGSDINTKGDEMFPYIKEDGTLYFASDGLPGMGGLDIFSAESLGENKWGNPQNMKSPINSNANDFGIIFNGNQNRGYFTTSRQGGKGEDDIWSFSEPPLFFKLNGLVKNLETGEPLVAATVTLIGTDGTTAEAETDAAGTFEFADNAGDPYIKPNTSYSISVTKPGFLKAKGNETTVDIEESKQFSHLYELQPITKDPIKLPEILYEFNKTTLTQQAKDSLNYLYGILVDNPNIVIELKANTDSRGSGPYNLKLSQGRAESAVNYLVSLGIAEDRMVPKGYGENALLITDAEINAMATEEEREAAHQLNRRTEFSILRTDYIPKNSAPTPKMDQGTPQDEVPTEESTPTEENGSTNEQKEDTAPEGEE</sequence>
<evidence type="ECO:0000256" key="1">
    <source>
        <dbReference type="ARBA" id="ARBA00004442"/>
    </source>
</evidence>
<evidence type="ECO:0000313" key="8">
    <source>
        <dbReference type="EMBL" id="NBG66588.1"/>
    </source>
</evidence>
<dbReference type="CDD" id="cd07185">
    <property type="entry name" value="OmpA_C-like"/>
    <property type="match status" value="1"/>
</dbReference>
<reference evidence="8 9" key="1">
    <citation type="submission" date="2019-12" db="EMBL/GenBank/DDBJ databases">
        <authorList>
            <person name="Zhao J."/>
        </authorList>
    </citation>
    <scope>NUCLEOTIDE SEQUENCE [LARGE SCALE GENOMIC DNA]</scope>
    <source>
        <strain evidence="8 9">S-15</strain>
    </source>
</reference>
<dbReference type="SUPFAM" id="SSF103088">
    <property type="entry name" value="OmpA-like"/>
    <property type="match status" value="1"/>
</dbReference>
<dbReference type="Pfam" id="PF00691">
    <property type="entry name" value="OmpA"/>
    <property type="match status" value="1"/>
</dbReference>
<dbReference type="RefSeq" id="WP_160633545.1">
    <property type="nucleotide sequence ID" value="NZ_WWNE01000008.1"/>
</dbReference>
<dbReference type="InterPro" id="IPR011659">
    <property type="entry name" value="WD40"/>
</dbReference>
<comment type="caution">
    <text evidence="8">The sequence shown here is derived from an EMBL/GenBank/DDBJ whole genome shotgun (WGS) entry which is preliminary data.</text>
</comment>
<feature type="domain" description="OmpA-like" evidence="7">
    <location>
        <begin position="520"/>
        <end position="647"/>
    </location>
</feature>
<dbReference type="PRINTS" id="PR01021">
    <property type="entry name" value="OMPADOMAIN"/>
</dbReference>
<dbReference type="Pfam" id="PF13620">
    <property type="entry name" value="CarboxypepD_reg"/>
    <property type="match status" value="1"/>
</dbReference>
<dbReference type="PANTHER" id="PTHR30329">
    <property type="entry name" value="STATOR ELEMENT OF FLAGELLAR MOTOR COMPLEX"/>
    <property type="match status" value="1"/>
</dbReference>
<dbReference type="SMART" id="SM00028">
    <property type="entry name" value="TPR"/>
    <property type="match status" value="2"/>
</dbReference>
<evidence type="ECO:0000256" key="6">
    <source>
        <dbReference type="SAM" id="MobiDB-lite"/>
    </source>
</evidence>
<dbReference type="InterPro" id="IPR019734">
    <property type="entry name" value="TPR_rpt"/>
</dbReference>
<evidence type="ECO:0000259" key="7">
    <source>
        <dbReference type="PROSITE" id="PS51123"/>
    </source>
</evidence>